<sequence length="121" mass="13539">DDLTTKLSNSNLLLLLHLSTPNGAQVFNKPLPALISFAIPSNSFHILPILLISVSNCLLQIFIRIYHQIACHEQNFCNPNSLTKFLSHRSGVLSPLPSCSYSLSTLLFTLWCPPQCSFRDR</sequence>
<reference evidence="2" key="1">
    <citation type="submission" date="2014-12" db="EMBL/GenBank/DDBJ databases">
        <title>Insight into the proteome of Arion vulgaris.</title>
        <authorList>
            <person name="Aradska J."/>
            <person name="Bulat T."/>
            <person name="Smidak R."/>
            <person name="Sarate P."/>
            <person name="Gangsoo J."/>
            <person name="Sialana F."/>
            <person name="Bilban M."/>
            <person name="Lubec G."/>
        </authorList>
    </citation>
    <scope>NUCLEOTIDE SEQUENCE</scope>
    <source>
        <tissue evidence="2">Skin</tissue>
    </source>
</reference>
<dbReference type="EMBL" id="HACG01049378">
    <property type="protein sequence ID" value="CEK96243.1"/>
    <property type="molecule type" value="Transcribed_RNA"/>
</dbReference>
<evidence type="ECO:0000256" key="1">
    <source>
        <dbReference type="SAM" id="Phobius"/>
    </source>
</evidence>
<feature type="non-terminal residue" evidence="2">
    <location>
        <position position="1"/>
    </location>
</feature>
<organism evidence="2">
    <name type="scientific">Arion vulgaris</name>
    <dbReference type="NCBI Taxonomy" id="1028688"/>
    <lineage>
        <taxon>Eukaryota</taxon>
        <taxon>Metazoa</taxon>
        <taxon>Spiralia</taxon>
        <taxon>Lophotrochozoa</taxon>
        <taxon>Mollusca</taxon>
        <taxon>Gastropoda</taxon>
        <taxon>Heterobranchia</taxon>
        <taxon>Euthyneura</taxon>
        <taxon>Panpulmonata</taxon>
        <taxon>Eupulmonata</taxon>
        <taxon>Stylommatophora</taxon>
        <taxon>Helicina</taxon>
        <taxon>Arionoidea</taxon>
        <taxon>Arionidae</taxon>
        <taxon>Arion</taxon>
    </lineage>
</organism>
<accession>A0A0B7BTC1</accession>
<keyword evidence="1" id="KW-0472">Membrane</keyword>
<proteinExistence type="predicted"/>
<gene>
    <name evidence="2" type="primary">ORF211138</name>
</gene>
<keyword evidence="1" id="KW-1133">Transmembrane helix</keyword>
<dbReference type="AlphaFoldDB" id="A0A0B7BTC1"/>
<feature type="transmembrane region" description="Helical" evidence="1">
    <location>
        <begin position="46"/>
        <end position="66"/>
    </location>
</feature>
<name>A0A0B7BTC1_9EUPU</name>
<protein>
    <submittedName>
        <fullName evidence="2">Uncharacterized protein</fullName>
    </submittedName>
</protein>
<feature type="non-terminal residue" evidence="2">
    <location>
        <position position="121"/>
    </location>
</feature>
<evidence type="ECO:0000313" key="2">
    <source>
        <dbReference type="EMBL" id="CEK96243.1"/>
    </source>
</evidence>
<keyword evidence="1" id="KW-0812">Transmembrane</keyword>